<evidence type="ECO:0000259" key="9">
    <source>
        <dbReference type="PROSITE" id="PS50928"/>
    </source>
</evidence>
<dbReference type="Proteomes" id="UP000244900">
    <property type="component" value="Chromosome"/>
</dbReference>
<dbReference type="AlphaFoldDB" id="A0A2S1SWG4"/>
<keyword evidence="3" id="KW-1003">Cell membrane</keyword>
<dbReference type="CDD" id="cd06261">
    <property type="entry name" value="TM_PBP2"/>
    <property type="match status" value="1"/>
</dbReference>
<evidence type="ECO:0000313" key="10">
    <source>
        <dbReference type="EMBL" id="AWI30762.1"/>
    </source>
</evidence>
<reference evidence="10 11" key="1">
    <citation type="submission" date="2018-05" db="EMBL/GenBank/DDBJ databases">
        <title>Complete genome sequence of sponge-derived Streptomyces sp. HNM0039.</title>
        <authorList>
            <person name="Huang X."/>
            <person name="Zhou S."/>
        </authorList>
    </citation>
    <scope>NUCLEOTIDE SEQUENCE [LARGE SCALE GENOMIC DNA]</scope>
    <source>
        <strain evidence="10 11">HNM0039</strain>
    </source>
</reference>
<dbReference type="RefSeq" id="WP_018889094.1">
    <property type="nucleotide sequence ID" value="NZ_CP029188.1"/>
</dbReference>
<keyword evidence="6 8" id="KW-1133">Transmembrane helix</keyword>
<feature type="transmembrane region" description="Helical" evidence="8">
    <location>
        <begin position="100"/>
        <end position="121"/>
    </location>
</feature>
<keyword evidence="5 8" id="KW-0812">Transmembrane</keyword>
<organism evidence="10 11">
    <name type="scientific">Streptomyces tirandamycinicus</name>
    <dbReference type="NCBI Taxonomy" id="2174846"/>
    <lineage>
        <taxon>Bacteria</taxon>
        <taxon>Bacillati</taxon>
        <taxon>Actinomycetota</taxon>
        <taxon>Actinomycetes</taxon>
        <taxon>Kitasatosporales</taxon>
        <taxon>Streptomycetaceae</taxon>
        <taxon>Streptomyces</taxon>
    </lineage>
</organism>
<evidence type="ECO:0000256" key="6">
    <source>
        <dbReference type="ARBA" id="ARBA00022989"/>
    </source>
</evidence>
<dbReference type="InterPro" id="IPR000515">
    <property type="entry name" value="MetI-like"/>
</dbReference>
<dbReference type="PANTHER" id="PTHR43357:SF4">
    <property type="entry name" value="INNER MEMBRANE ABC TRANSPORTER PERMEASE PROTEIN YDCV"/>
    <property type="match status" value="1"/>
</dbReference>
<keyword evidence="7 8" id="KW-0472">Membrane</keyword>
<evidence type="ECO:0000256" key="5">
    <source>
        <dbReference type="ARBA" id="ARBA00022692"/>
    </source>
</evidence>
<gene>
    <name evidence="10" type="ORF">DDW44_19745</name>
</gene>
<dbReference type="Gene3D" id="1.10.3720.10">
    <property type="entry name" value="MetI-like"/>
    <property type="match status" value="1"/>
</dbReference>
<feature type="transmembrane region" description="Helical" evidence="8">
    <location>
        <begin position="200"/>
        <end position="224"/>
    </location>
</feature>
<accession>A0A2S1SWG4</accession>
<comment type="similarity">
    <text evidence="8">Belongs to the binding-protein-dependent transport system permease family.</text>
</comment>
<name>A0A2S1SWG4_9ACTN</name>
<evidence type="ECO:0000256" key="2">
    <source>
        <dbReference type="ARBA" id="ARBA00022448"/>
    </source>
</evidence>
<sequence>MTVRTPSRTRGLLLAAPALAVVGFAAAALLLAARGSLADGLGRGWSLSAYADLLRDPALTGSLPLSLKIASLSTAVSAATALAVVGAVSGSRRGRAALDAAARATLAVPHLLAAAAFGLLLSGAGLLSRLARAAGWTDGPADFPALVGGPGHTAVLLTYVWKEAPFVTVMLLAAYTPAVRDLETAARTLGAGRLSRLRHVTLPLLAPALTEACLLVFAFTFAAYEIPALLGATAPRALPVEAVGLYRSVELGDRPGALALAVVIGLVIALAATAAAVVSRRLLRARTGP</sequence>
<feature type="transmembrane region" description="Helical" evidence="8">
    <location>
        <begin position="159"/>
        <end position="179"/>
    </location>
</feature>
<evidence type="ECO:0000256" key="8">
    <source>
        <dbReference type="RuleBase" id="RU363032"/>
    </source>
</evidence>
<evidence type="ECO:0000256" key="4">
    <source>
        <dbReference type="ARBA" id="ARBA00022519"/>
    </source>
</evidence>
<proteinExistence type="inferred from homology"/>
<evidence type="ECO:0000256" key="7">
    <source>
        <dbReference type="ARBA" id="ARBA00023136"/>
    </source>
</evidence>
<feature type="transmembrane region" description="Helical" evidence="8">
    <location>
        <begin position="62"/>
        <end position="88"/>
    </location>
</feature>
<comment type="subcellular location">
    <subcellularLocation>
        <location evidence="1">Cell inner membrane</location>
        <topology evidence="1">Multi-pass membrane protein</topology>
    </subcellularLocation>
    <subcellularLocation>
        <location evidence="8">Cell membrane</location>
        <topology evidence="8">Multi-pass membrane protein</topology>
    </subcellularLocation>
</comment>
<dbReference type="GO" id="GO:0005886">
    <property type="term" value="C:plasma membrane"/>
    <property type="evidence" value="ECO:0007669"/>
    <property type="project" value="UniProtKB-SubCell"/>
</dbReference>
<feature type="transmembrane region" description="Helical" evidence="8">
    <location>
        <begin position="257"/>
        <end position="278"/>
    </location>
</feature>
<dbReference type="KEGG" id="stir:DDW44_19745"/>
<keyword evidence="2 8" id="KW-0813">Transport</keyword>
<dbReference type="SUPFAM" id="SSF161098">
    <property type="entry name" value="MetI-like"/>
    <property type="match status" value="1"/>
</dbReference>
<dbReference type="InterPro" id="IPR035906">
    <property type="entry name" value="MetI-like_sf"/>
</dbReference>
<evidence type="ECO:0000256" key="1">
    <source>
        <dbReference type="ARBA" id="ARBA00004429"/>
    </source>
</evidence>
<keyword evidence="4" id="KW-0997">Cell inner membrane</keyword>
<feature type="domain" description="ABC transmembrane type-1" evidence="9">
    <location>
        <begin position="63"/>
        <end position="279"/>
    </location>
</feature>
<dbReference type="PROSITE" id="PS50928">
    <property type="entry name" value="ABC_TM1"/>
    <property type="match status" value="1"/>
</dbReference>
<dbReference type="OrthoDB" id="9809681at2"/>
<dbReference type="PANTHER" id="PTHR43357">
    <property type="entry name" value="INNER MEMBRANE ABC TRANSPORTER PERMEASE PROTEIN YDCV"/>
    <property type="match status" value="1"/>
</dbReference>
<evidence type="ECO:0000256" key="3">
    <source>
        <dbReference type="ARBA" id="ARBA00022475"/>
    </source>
</evidence>
<dbReference type="Pfam" id="PF00528">
    <property type="entry name" value="BPD_transp_1"/>
    <property type="match status" value="1"/>
</dbReference>
<dbReference type="EMBL" id="CP029188">
    <property type="protein sequence ID" value="AWI30762.1"/>
    <property type="molecule type" value="Genomic_DNA"/>
</dbReference>
<protein>
    <submittedName>
        <fullName evidence="10">ABC transporter</fullName>
    </submittedName>
</protein>
<keyword evidence="11" id="KW-1185">Reference proteome</keyword>
<dbReference type="GO" id="GO:0055085">
    <property type="term" value="P:transmembrane transport"/>
    <property type="evidence" value="ECO:0007669"/>
    <property type="project" value="InterPro"/>
</dbReference>
<evidence type="ECO:0000313" key="11">
    <source>
        <dbReference type="Proteomes" id="UP000244900"/>
    </source>
</evidence>